<evidence type="ECO:0000313" key="2">
    <source>
        <dbReference type="Proteomes" id="UP000012429"/>
    </source>
</evidence>
<name>N6V788_9HYPH</name>
<organism evidence="1 2">
    <name type="scientific">Rhizobium freirei PRF 81</name>
    <dbReference type="NCBI Taxonomy" id="363754"/>
    <lineage>
        <taxon>Bacteria</taxon>
        <taxon>Pseudomonadati</taxon>
        <taxon>Pseudomonadota</taxon>
        <taxon>Alphaproteobacteria</taxon>
        <taxon>Hyphomicrobiales</taxon>
        <taxon>Rhizobiaceae</taxon>
        <taxon>Rhizobium/Agrobacterium group</taxon>
        <taxon>Rhizobium</taxon>
    </lineage>
</organism>
<dbReference type="EMBL" id="AQHN01000004">
    <property type="protein sequence ID" value="ENN89690.1"/>
    <property type="molecule type" value="Genomic_DNA"/>
</dbReference>
<sequence>MRHDHFVDEAAFGCDEWIGEPLLIFARAGGDLLRICEIGAVENFRRALGAHDGDFGTRPCIVHIRADMLRRHHVIGATIGLARDQRHHRHRGLGIGKQQLGAMLDHAAIFLRRAGQETGHVDQGQDRNVEGVAETNEPCGFARGVDVETAGQHHRLIGDDANRLPLHAHEAGDDVAREGCLQLEEFALIGKGVDQLLHVIRLVGAVGNERVEPIFQPRRVVVESPDRRLLAIVQRQEVEEQPDMLQRLDIILEGAVGNRGFRGVGACAAELFGRDDLVRYRLHYVRAGDEHVGGIAHHEDEIRHGRRIDGTTRARPHDDGNLRYDAGGLDIALEHLSIAGKRIHAFLNARAAGIIEADDRRAVPHGHVHDLAYLLRMRLRQGATENGKILREDIGLAAVDRSPTGHNTVTRDLLFRHAEIGRPVGHVHVVFFEGVFIEKHFDALARGQLALSVLGRDSPLATTQARLGTARFELIQYRPHDASLDMSKS</sequence>
<keyword evidence="2" id="KW-1185">Reference proteome</keyword>
<protein>
    <submittedName>
        <fullName evidence="1">Uncharacterized protein</fullName>
    </submittedName>
</protein>
<evidence type="ECO:0000313" key="1">
    <source>
        <dbReference type="EMBL" id="ENN89690.1"/>
    </source>
</evidence>
<dbReference type="PATRIC" id="fig|363754.4.peg.223"/>
<accession>N6V788</accession>
<dbReference type="AlphaFoldDB" id="N6V788"/>
<gene>
    <name evidence="1" type="ORF">RHSP_69692</name>
</gene>
<proteinExistence type="predicted"/>
<dbReference type="Proteomes" id="UP000012429">
    <property type="component" value="Unassembled WGS sequence"/>
</dbReference>
<dbReference type="AntiFam" id="ANF00078">
    <property type="entry name" value="Shadow ORF (opposite pccB)"/>
</dbReference>
<comment type="caution">
    <text evidence="1">The sequence shown here is derived from an EMBL/GenBank/DDBJ whole genome shotgun (WGS) entry which is preliminary data.</text>
</comment>
<dbReference type="STRING" id="363754.RHSP_69692"/>
<reference evidence="1 2" key="1">
    <citation type="journal article" date="2012" name="BMC Genomics">
        <title>Genomic basis of broad host range and environmental adaptability of Rhizobium tropici CIAT 899 and Rhizobium sp. PRF 81 which are used in inoculants for common bean (Phaseolus vulgaris L.).</title>
        <authorList>
            <person name="Ormeno-Orrillo E."/>
            <person name="Menna P."/>
            <person name="Almeida L.G."/>
            <person name="Ollero F.J."/>
            <person name="Nicolas M.F."/>
            <person name="Pains Rodrigues E."/>
            <person name="Shigueyoshi Nakatani A."/>
            <person name="Silva Batista J.S."/>
            <person name="Oliveira Chueire L.M."/>
            <person name="Souza R.C."/>
            <person name="Ribeiro Vasconcelos A.T."/>
            <person name="Megias M."/>
            <person name="Hungria M."/>
            <person name="Martinez-Romero E."/>
        </authorList>
    </citation>
    <scope>NUCLEOTIDE SEQUENCE [LARGE SCALE GENOMIC DNA]</scope>
    <source>
        <strain evidence="1 2">PRF 81</strain>
    </source>
</reference>